<reference evidence="2" key="1">
    <citation type="submission" date="2012-06" db="EMBL/GenBank/DDBJ databases">
        <title>Complete sequence of Desulfitobacterium dehalogenans ATCC 51507.</title>
        <authorList>
            <person name="Lucas S."/>
            <person name="Han J."/>
            <person name="Lapidus A."/>
            <person name="Cheng J.-F."/>
            <person name="Goodwin L."/>
            <person name="Pitluck S."/>
            <person name="Peters L."/>
            <person name="Ovchinnikova G."/>
            <person name="Teshima H."/>
            <person name="Detter J.C."/>
            <person name="Han C."/>
            <person name="Tapia R."/>
            <person name="Land M."/>
            <person name="Hauser L."/>
            <person name="Kyrpides N."/>
            <person name="Ivanova N."/>
            <person name="Pagani I."/>
            <person name="Kruse T."/>
            <person name="de Vos W.M."/>
            <person name="Smidt H."/>
            <person name="Woyke T."/>
        </authorList>
    </citation>
    <scope>NUCLEOTIDE SEQUENCE [LARGE SCALE GENOMIC DNA]</scope>
    <source>
        <strain evidence="2">ATCC 51507 / DSM 9161 / JW/IU-DC1</strain>
    </source>
</reference>
<organism evidence="1 2">
    <name type="scientific">Desulfitobacterium dehalogenans (strain ATCC 51507 / DSM 9161 / JW/IU-DC1)</name>
    <dbReference type="NCBI Taxonomy" id="756499"/>
    <lineage>
        <taxon>Bacteria</taxon>
        <taxon>Bacillati</taxon>
        <taxon>Bacillota</taxon>
        <taxon>Clostridia</taxon>
        <taxon>Eubacteriales</taxon>
        <taxon>Desulfitobacteriaceae</taxon>
        <taxon>Desulfitobacterium</taxon>
    </lineage>
</organism>
<sequence length="114" mass="12201">MKEILDRVPTQANRYLVTPEGGGTPFYAIITRADEPIEAGTPVGRALFMALQGMEASTIAFNPDGSVTQIFDTGTLTITFPSSTTIIETFVGDKYTVTKTTTFNADGSITEVIS</sequence>
<evidence type="ECO:0000313" key="2">
    <source>
        <dbReference type="Proteomes" id="UP000006053"/>
    </source>
</evidence>
<gene>
    <name evidence="1" type="ordered locus">Desde_2423</name>
</gene>
<protein>
    <submittedName>
        <fullName evidence="1">Uncharacterized protein</fullName>
    </submittedName>
</protein>
<dbReference type="EMBL" id="CP003348">
    <property type="protein sequence ID" value="AFM00759.1"/>
    <property type="molecule type" value="Genomic_DNA"/>
</dbReference>
<keyword evidence="2" id="KW-1185">Reference proteome</keyword>
<name>I4A9X4_DESDJ</name>
<dbReference type="OrthoDB" id="9955946at2"/>
<dbReference type="STRING" id="756499.Desde_2423"/>
<dbReference type="Proteomes" id="UP000006053">
    <property type="component" value="Chromosome"/>
</dbReference>
<dbReference type="HOGENOM" id="CLU_2117050_0_0_9"/>
<proteinExistence type="predicted"/>
<evidence type="ECO:0000313" key="1">
    <source>
        <dbReference type="EMBL" id="AFM00759.1"/>
    </source>
</evidence>
<dbReference type="RefSeq" id="WP_014794243.1">
    <property type="nucleotide sequence ID" value="NC_018017.1"/>
</dbReference>
<accession>I4A9X4</accession>
<dbReference type="AlphaFoldDB" id="I4A9X4"/>
<reference evidence="1 2" key="2">
    <citation type="journal article" date="2015" name="J. Bacteriol.">
        <title>Genomic, proteomic, and biochemical analysis of the organohalide respiratory pathway in Desulfitobacterium dehalogenans.</title>
        <authorList>
            <person name="Kruse T."/>
            <person name="van de Pas B.A."/>
            <person name="Atteia A."/>
            <person name="Krab K."/>
            <person name="Hagen W.R."/>
            <person name="Goodwin L."/>
            <person name="Chain P."/>
            <person name="Boeren S."/>
            <person name="Maphosa F."/>
            <person name="Schraa G."/>
            <person name="de Vos W.M."/>
            <person name="van der Oost J."/>
            <person name="Smidt H."/>
            <person name="Stams A.J."/>
        </authorList>
    </citation>
    <scope>NUCLEOTIDE SEQUENCE [LARGE SCALE GENOMIC DNA]</scope>
    <source>
        <strain evidence="2">ATCC 51507 / DSM 9161 / JW/IU-DC1</strain>
    </source>
</reference>
<dbReference type="KEGG" id="ddh:Desde_2423"/>